<proteinExistence type="predicted"/>
<evidence type="ECO:0000313" key="3">
    <source>
        <dbReference type="Proteomes" id="UP000030765"/>
    </source>
</evidence>
<dbReference type="VEuPathDB" id="VectorBase:ASIC006552"/>
<reference evidence="2" key="2">
    <citation type="submission" date="2020-05" db="UniProtKB">
        <authorList>
            <consortium name="EnsemblMetazoa"/>
        </authorList>
    </citation>
    <scope>IDENTIFICATION</scope>
</reference>
<reference evidence="1 3" key="1">
    <citation type="journal article" date="2014" name="BMC Genomics">
        <title>Genome sequence of Anopheles sinensis provides insight into genetics basis of mosquito competence for malaria parasites.</title>
        <authorList>
            <person name="Zhou D."/>
            <person name="Zhang D."/>
            <person name="Ding G."/>
            <person name="Shi L."/>
            <person name="Hou Q."/>
            <person name="Ye Y."/>
            <person name="Xu Y."/>
            <person name="Zhou H."/>
            <person name="Xiong C."/>
            <person name="Li S."/>
            <person name="Yu J."/>
            <person name="Hong S."/>
            <person name="Yu X."/>
            <person name="Zou P."/>
            <person name="Chen C."/>
            <person name="Chang X."/>
            <person name="Wang W."/>
            <person name="Lv Y."/>
            <person name="Sun Y."/>
            <person name="Ma L."/>
            <person name="Shen B."/>
            <person name="Zhu C."/>
        </authorList>
    </citation>
    <scope>NUCLEOTIDE SEQUENCE [LARGE SCALE GENOMIC DNA]</scope>
</reference>
<name>A0A084VML7_ANOSI</name>
<dbReference type="EMBL" id="KE524975">
    <property type="protein sequence ID" value="KFB39211.1"/>
    <property type="molecule type" value="Genomic_DNA"/>
</dbReference>
<keyword evidence="3" id="KW-1185">Reference proteome</keyword>
<dbReference type="EMBL" id="ATLV01014605">
    <property type="status" value="NOT_ANNOTATED_CDS"/>
    <property type="molecule type" value="Genomic_DNA"/>
</dbReference>
<dbReference type="EnsemblMetazoa" id="ASIC006552-RA">
    <property type="protein sequence ID" value="ASIC006552-PA"/>
    <property type="gene ID" value="ASIC006552"/>
</dbReference>
<evidence type="ECO:0000313" key="2">
    <source>
        <dbReference type="EnsemblMetazoa" id="ASIC006552-PA"/>
    </source>
</evidence>
<accession>A0A084VML7</accession>
<organism evidence="1">
    <name type="scientific">Anopheles sinensis</name>
    <name type="common">Mosquito</name>
    <dbReference type="NCBI Taxonomy" id="74873"/>
    <lineage>
        <taxon>Eukaryota</taxon>
        <taxon>Metazoa</taxon>
        <taxon>Ecdysozoa</taxon>
        <taxon>Arthropoda</taxon>
        <taxon>Hexapoda</taxon>
        <taxon>Insecta</taxon>
        <taxon>Pterygota</taxon>
        <taxon>Neoptera</taxon>
        <taxon>Endopterygota</taxon>
        <taxon>Diptera</taxon>
        <taxon>Nematocera</taxon>
        <taxon>Culicoidea</taxon>
        <taxon>Culicidae</taxon>
        <taxon>Anophelinae</taxon>
        <taxon>Anopheles</taxon>
    </lineage>
</organism>
<sequence>MELETYDDRALMSSKRNRYPSESFFRAACQFKNSWNSLPTDAALPLEGGKMEMESFGVKSNSRKLDDDDPVVQVRSISLSLEEPLRTDALPFGCTRALTSYFSRPRVGNVSRRLLPIDRAGINNVHLVVRGRVRLCRVVVKFGTWETDSRAAVNVDGGPVAHKSATIDPRVATRREAFMKHKISAYGPELDGGV</sequence>
<dbReference type="AlphaFoldDB" id="A0A084VML7"/>
<protein>
    <submittedName>
        <fullName evidence="1 2">Uncharacterized protein</fullName>
    </submittedName>
</protein>
<gene>
    <name evidence="1" type="ORF">ZHAS_00006552</name>
</gene>
<evidence type="ECO:0000313" key="1">
    <source>
        <dbReference type="EMBL" id="KFB39211.1"/>
    </source>
</evidence>
<dbReference type="Proteomes" id="UP000030765">
    <property type="component" value="Unassembled WGS sequence"/>
</dbReference>